<gene>
    <name evidence="9" type="ORF">KIH39_17480</name>
</gene>
<dbReference type="Pfam" id="PF03176">
    <property type="entry name" value="MMPL"/>
    <property type="match status" value="2"/>
</dbReference>
<evidence type="ECO:0000259" key="8">
    <source>
        <dbReference type="PROSITE" id="PS50156"/>
    </source>
</evidence>
<feature type="transmembrane region" description="Helical" evidence="7">
    <location>
        <begin position="194"/>
        <end position="213"/>
    </location>
</feature>
<dbReference type="SUPFAM" id="SSF82866">
    <property type="entry name" value="Multidrug efflux transporter AcrB transmembrane domain"/>
    <property type="match status" value="2"/>
</dbReference>
<reference evidence="9" key="1">
    <citation type="submission" date="2021-05" db="EMBL/GenBank/DDBJ databases">
        <title>Complete genome sequence of the cellulolytic planctomycete Telmatocola sphagniphila SP2T and characterization of the first cellulase from planctomycetes.</title>
        <authorList>
            <person name="Rakitin A.L."/>
            <person name="Beletsky A.V."/>
            <person name="Naumoff D.G."/>
            <person name="Kulichevskaya I.S."/>
            <person name="Mardanov A.V."/>
            <person name="Ravin N.V."/>
            <person name="Dedysh S.N."/>
        </authorList>
    </citation>
    <scope>NUCLEOTIDE SEQUENCE</scope>
    <source>
        <strain evidence="9">SP2T</strain>
    </source>
</reference>
<feature type="transmembrane region" description="Helical" evidence="7">
    <location>
        <begin position="654"/>
        <end position="678"/>
    </location>
</feature>
<dbReference type="Proteomes" id="UP000676194">
    <property type="component" value="Chromosome"/>
</dbReference>
<dbReference type="PANTHER" id="PTHR33406:SF6">
    <property type="entry name" value="MEMBRANE PROTEIN YDGH-RELATED"/>
    <property type="match status" value="1"/>
</dbReference>
<evidence type="ECO:0000256" key="7">
    <source>
        <dbReference type="SAM" id="Phobius"/>
    </source>
</evidence>
<evidence type="ECO:0000256" key="3">
    <source>
        <dbReference type="ARBA" id="ARBA00022475"/>
    </source>
</evidence>
<keyword evidence="3" id="KW-1003">Cell membrane</keyword>
<name>A0A8E6EU04_9BACT</name>
<evidence type="ECO:0000313" key="10">
    <source>
        <dbReference type="Proteomes" id="UP000676194"/>
    </source>
</evidence>
<evidence type="ECO:0000256" key="4">
    <source>
        <dbReference type="ARBA" id="ARBA00022692"/>
    </source>
</evidence>
<dbReference type="EMBL" id="CP074694">
    <property type="protein sequence ID" value="QVL30637.1"/>
    <property type="molecule type" value="Genomic_DNA"/>
</dbReference>
<feature type="domain" description="SSD" evidence="8">
    <location>
        <begin position="613"/>
        <end position="751"/>
    </location>
</feature>
<feature type="transmembrane region" description="Helical" evidence="7">
    <location>
        <begin position="328"/>
        <end position="350"/>
    </location>
</feature>
<keyword evidence="4 7" id="KW-0812">Transmembrane</keyword>
<feature type="transmembrane region" description="Helical" evidence="7">
    <location>
        <begin position="730"/>
        <end position="754"/>
    </location>
</feature>
<dbReference type="KEGG" id="tsph:KIH39_17480"/>
<keyword evidence="10" id="KW-1185">Reference proteome</keyword>
<dbReference type="PROSITE" id="PS50156">
    <property type="entry name" value="SSD"/>
    <property type="match status" value="1"/>
</dbReference>
<sequence length="783" mass="85933">MFHFLGQKAGRHPWKILSIWLLVAIGLKVVAPDWQKNATDDDVSFMPASAPSVRAFHLLELAFPKDVAASRAIVTFEREDSSELQPEEFRYVDTVITQLRKLQSTDSALGITQIASYKEGPIGARLISNDKKCVLVPISLATPYLAHQTRVALNRVEDELRESETASPKSNLRWTISGAAGVGRDLVNAGGKSLDRTTFATIGLVVVVLLAVYRSPWLAMVPLVTIGFAVFVALQLLAILTLIPGVQLVNISQVFAIVILFGAGTDYCLFLISRYREELEYGQTPQGGLPRAMRAVTGAIVGSAGTVICGLGMMGFAEFGKIRCAGPVIALGLLVGLMAALTITPALLAIGKRSVFWPMRVRLMSPSKLESTFWQRASRFVVAKPGWVFGISLLILMPLVILGTQIRPSFKPTGDLSPNALSVKGMGVIQRHFTAGETGPITVLLTSPRNWNEPEGRNLIQRLSFGFANLENVAEVRSLTQPLGKPLEESPKANPFLSRFQEGIDSLTQLAAVEHYVARIGEESESEYVTRLDVVLKADPFEPESIRSLNQLESWIQNLLPGQSESFRTTRAECYGVTINARDMANVISRDRLVVNSLVITGVFLILLILVRRIWLATYLLGTVLLSYYATLGATALFGMWLTGRSFGLIEWRVPFFLFTILVAIGEDYNILLVSRILQERRRYGLVEGVQRGLAKTGGTITACGVIMAGTFGTLMLADLSTLKQVGFALAFGVMLDTFVVRPFLVPAFLLLVWNEPEPIQVRKTQIHARFVSSEAISLRRVA</sequence>
<protein>
    <submittedName>
        <fullName evidence="9">MMPL family transporter</fullName>
    </submittedName>
</protein>
<feature type="transmembrane region" description="Helical" evidence="7">
    <location>
        <begin position="698"/>
        <end position="718"/>
    </location>
</feature>
<keyword evidence="6 7" id="KW-0472">Membrane</keyword>
<dbReference type="GO" id="GO:0005886">
    <property type="term" value="C:plasma membrane"/>
    <property type="evidence" value="ECO:0007669"/>
    <property type="project" value="UniProtKB-SubCell"/>
</dbReference>
<dbReference type="PANTHER" id="PTHR33406">
    <property type="entry name" value="MEMBRANE PROTEIN MJ1562-RELATED"/>
    <property type="match status" value="1"/>
</dbReference>
<proteinExistence type="inferred from homology"/>
<organism evidence="9 10">
    <name type="scientific">Telmatocola sphagniphila</name>
    <dbReference type="NCBI Taxonomy" id="1123043"/>
    <lineage>
        <taxon>Bacteria</taxon>
        <taxon>Pseudomonadati</taxon>
        <taxon>Planctomycetota</taxon>
        <taxon>Planctomycetia</taxon>
        <taxon>Gemmatales</taxon>
        <taxon>Gemmataceae</taxon>
    </lineage>
</organism>
<evidence type="ECO:0000256" key="6">
    <source>
        <dbReference type="ARBA" id="ARBA00023136"/>
    </source>
</evidence>
<feature type="transmembrane region" description="Helical" evidence="7">
    <location>
        <begin position="254"/>
        <end position="275"/>
    </location>
</feature>
<keyword evidence="5 7" id="KW-1133">Transmembrane helix</keyword>
<feature type="transmembrane region" description="Helical" evidence="7">
    <location>
        <begin position="295"/>
        <end position="316"/>
    </location>
</feature>
<comment type="subcellular location">
    <subcellularLocation>
        <location evidence="1">Cell membrane</location>
        <topology evidence="1">Multi-pass membrane protein</topology>
    </subcellularLocation>
</comment>
<dbReference type="Gene3D" id="1.20.1640.10">
    <property type="entry name" value="Multidrug efflux transporter AcrB transmembrane domain"/>
    <property type="match status" value="2"/>
</dbReference>
<feature type="transmembrane region" description="Helical" evidence="7">
    <location>
        <begin position="617"/>
        <end position="642"/>
    </location>
</feature>
<accession>A0A8E6EU04</accession>
<evidence type="ECO:0000256" key="2">
    <source>
        <dbReference type="ARBA" id="ARBA00010157"/>
    </source>
</evidence>
<dbReference type="RefSeq" id="WP_213494508.1">
    <property type="nucleotide sequence ID" value="NZ_CP074694.1"/>
</dbReference>
<dbReference type="InterPro" id="IPR050545">
    <property type="entry name" value="Mycobact_MmpL"/>
</dbReference>
<feature type="transmembrane region" description="Helical" evidence="7">
    <location>
        <begin position="219"/>
        <end position="242"/>
    </location>
</feature>
<evidence type="ECO:0000256" key="5">
    <source>
        <dbReference type="ARBA" id="ARBA00022989"/>
    </source>
</evidence>
<evidence type="ECO:0000313" key="9">
    <source>
        <dbReference type="EMBL" id="QVL30637.1"/>
    </source>
</evidence>
<feature type="transmembrane region" description="Helical" evidence="7">
    <location>
        <begin position="386"/>
        <end position="404"/>
    </location>
</feature>
<comment type="similarity">
    <text evidence="2">Belongs to the resistance-nodulation-cell division (RND) (TC 2.A.6) family. MmpL subfamily.</text>
</comment>
<dbReference type="AlphaFoldDB" id="A0A8E6EU04"/>
<feature type="transmembrane region" description="Helical" evidence="7">
    <location>
        <begin position="593"/>
        <end position="611"/>
    </location>
</feature>
<evidence type="ECO:0000256" key="1">
    <source>
        <dbReference type="ARBA" id="ARBA00004651"/>
    </source>
</evidence>
<dbReference type="InterPro" id="IPR000731">
    <property type="entry name" value="SSD"/>
</dbReference>
<dbReference type="InterPro" id="IPR004869">
    <property type="entry name" value="MMPL_dom"/>
</dbReference>